<feature type="transmembrane region" description="Helical" evidence="13">
    <location>
        <begin position="252"/>
        <end position="269"/>
    </location>
</feature>
<dbReference type="GO" id="GO:0005886">
    <property type="term" value="C:plasma membrane"/>
    <property type="evidence" value="ECO:0007669"/>
    <property type="project" value="UniProtKB-SubCell"/>
</dbReference>
<dbReference type="OrthoDB" id="9803238at2"/>
<feature type="binding site" evidence="12">
    <location>
        <position position="187"/>
    </location>
    <ligand>
        <name>Mg(2+)</name>
        <dbReference type="ChEBI" id="CHEBI:18420"/>
    </ligand>
</feature>
<dbReference type="CDD" id="cd06853">
    <property type="entry name" value="GT_WecA_like"/>
    <property type="match status" value="1"/>
</dbReference>
<dbReference type="GO" id="GO:0030145">
    <property type="term" value="F:manganese ion binding"/>
    <property type="evidence" value="ECO:0007669"/>
    <property type="project" value="InterPro"/>
</dbReference>
<evidence type="ECO:0000256" key="7">
    <source>
        <dbReference type="ARBA" id="ARBA00022842"/>
    </source>
</evidence>
<reference evidence="14 15" key="1">
    <citation type="submission" date="2018-02" db="EMBL/GenBank/DDBJ databases">
        <title>novel marine gammaproteobacteria from coastal saline agro ecosystem.</title>
        <authorList>
            <person name="Krishnan R."/>
            <person name="Ramesh Kumar N."/>
        </authorList>
    </citation>
    <scope>NUCLEOTIDE SEQUENCE [LARGE SCALE GENOMIC DNA]</scope>
    <source>
        <strain evidence="14 15">228</strain>
    </source>
</reference>
<feature type="transmembrane region" description="Helical" evidence="13">
    <location>
        <begin position="104"/>
        <end position="123"/>
    </location>
</feature>
<keyword evidence="7 12" id="KW-0460">Magnesium</keyword>
<feature type="transmembrane region" description="Helical" evidence="13">
    <location>
        <begin position="275"/>
        <end position="296"/>
    </location>
</feature>
<dbReference type="InterPro" id="IPR018480">
    <property type="entry name" value="PNAcMuramoyl-5peptid_Trfase_CS"/>
</dbReference>
<feature type="transmembrane region" description="Helical" evidence="13">
    <location>
        <begin position="79"/>
        <end position="98"/>
    </location>
</feature>
<dbReference type="GO" id="GO:0044038">
    <property type="term" value="P:cell wall macromolecule biosynthetic process"/>
    <property type="evidence" value="ECO:0007669"/>
    <property type="project" value="TreeGrafter"/>
</dbReference>
<evidence type="ECO:0000256" key="6">
    <source>
        <dbReference type="ARBA" id="ARBA00022692"/>
    </source>
</evidence>
<dbReference type="PROSITE" id="PS01348">
    <property type="entry name" value="MRAY_2"/>
    <property type="match status" value="1"/>
</dbReference>
<dbReference type="Proteomes" id="UP000238196">
    <property type="component" value="Unassembled WGS sequence"/>
</dbReference>
<feature type="transmembrane region" description="Helical" evidence="13">
    <location>
        <begin position="192"/>
        <end position="213"/>
    </location>
</feature>
<gene>
    <name evidence="14" type="primary">wecA</name>
    <name evidence="14" type="ORF">C4K68_25270</name>
</gene>
<feature type="transmembrane region" description="Helical" evidence="13">
    <location>
        <begin position="39"/>
        <end position="58"/>
    </location>
</feature>
<evidence type="ECO:0000256" key="9">
    <source>
        <dbReference type="ARBA" id="ARBA00022989"/>
    </source>
</evidence>
<accession>A0A2S5KII3</accession>
<evidence type="ECO:0000256" key="10">
    <source>
        <dbReference type="ARBA" id="ARBA00023136"/>
    </source>
</evidence>
<comment type="subcellular location">
    <subcellularLocation>
        <location evidence="1">Cell membrane</location>
        <topology evidence="1">Multi-pass membrane protein</topology>
    </subcellularLocation>
</comment>
<proteinExistence type="inferred from homology"/>
<evidence type="ECO:0000256" key="12">
    <source>
        <dbReference type="PIRSR" id="PIRSR600715-1"/>
    </source>
</evidence>
<keyword evidence="3" id="KW-0997">Cell inner membrane</keyword>
<evidence type="ECO:0000256" key="4">
    <source>
        <dbReference type="ARBA" id="ARBA00022676"/>
    </source>
</evidence>
<evidence type="ECO:0000256" key="13">
    <source>
        <dbReference type="SAM" id="Phobius"/>
    </source>
</evidence>
<feature type="transmembrane region" description="Helical" evidence="13">
    <location>
        <begin position="354"/>
        <end position="370"/>
    </location>
</feature>
<dbReference type="GO" id="GO:0009103">
    <property type="term" value="P:lipopolysaccharide biosynthetic process"/>
    <property type="evidence" value="ECO:0007669"/>
    <property type="project" value="UniProtKB-KW"/>
</dbReference>
<name>A0A2S5KII3_9PROT</name>
<evidence type="ECO:0000256" key="8">
    <source>
        <dbReference type="ARBA" id="ARBA00022985"/>
    </source>
</evidence>
<dbReference type="PANTHER" id="PTHR22926">
    <property type="entry name" value="PHOSPHO-N-ACETYLMURAMOYL-PENTAPEPTIDE-TRANSFERASE"/>
    <property type="match status" value="1"/>
</dbReference>
<evidence type="ECO:0000256" key="3">
    <source>
        <dbReference type="ARBA" id="ARBA00022519"/>
    </source>
</evidence>
<evidence type="ECO:0000256" key="11">
    <source>
        <dbReference type="ARBA" id="ARBA00023211"/>
    </source>
</evidence>
<feature type="transmembrane region" description="Helical" evidence="13">
    <location>
        <begin position="135"/>
        <end position="153"/>
    </location>
</feature>
<dbReference type="InterPro" id="IPR012750">
    <property type="entry name" value="ECA_WecA-rel"/>
</dbReference>
<dbReference type="NCBIfam" id="TIGR02380">
    <property type="entry name" value="ECA_wecA"/>
    <property type="match status" value="1"/>
</dbReference>
<dbReference type="HAMAP" id="MF_02030">
    <property type="entry name" value="WecA_Gammaproteo"/>
    <property type="match status" value="1"/>
</dbReference>
<evidence type="ECO:0000256" key="1">
    <source>
        <dbReference type="ARBA" id="ARBA00004651"/>
    </source>
</evidence>
<evidence type="ECO:0000313" key="14">
    <source>
        <dbReference type="EMBL" id="PPC74627.1"/>
    </source>
</evidence>
<dbReference type="EMBL" id="PRLP01000143">
    <property type="protein sequence ID" value="PPC74627.1"/>
    <property type="molecule type" value="Genomic_DNA"/>
</dbReference>
<evidence type="ECO:0000256" key="5">
    <source>
        <dbReference type="ARBA" id="ARBA00022679"/>
    </source>
</evidence>
<comment type="caution">
    <text evidence="14">The sequence shown here is derived from an EMBL/GenBank/DDBJ whole genome shotgun (WGS) entry which is preliminary data.</text>
</comment>
<keyword evidence="12" id="KW-0479">Metal-binding</keyword>
<evidence type="ECO:0000256" key="2">
    <source>
        <dbReference type="ARBA" id="ARBA00022475"/>
    </source>
</evidence>
<keyword evidence="8" id="KW-0448">Lipopolysaccharide biosynthesis</keyword>
<organism evidence="14 15">
    <name type="scientific">Proteobacteria bacterium 228</name>
    <dbReference type="NCBI Taxonomy" id="2083153"/>
    <lineage>
        <taxon>Bacteria</taxon>
        <taxon>Pseudomonadati</taxon>
        <taxon>Pseudomonadota</taxon>
    </lineage>
</organism>
<dbReference type="GO" id="GO:0009276">
    <property type="term" value="C:Gram-negative-bacterium-type cell wall"/>
    <property type="evidence" value="ECO:0007669"/>
    <property type="project" value="InterPro"/>
</dbReference>
<feature type="transmembrane region" description="Helical" evidence="13">
    <location>
        <begin position="219"/>
        <end position="240"/>
    </location>
</feature>
<keyword evidence="6 13" id="KW-0812">Transmembrane</keyword>
<feature type="transmembrane region" description="Helical" evidence="13">
    <location>
        <begin position="159"/>
        <end position="180"/>
    </location>
</feature>
<keyword evidence="9 13" id="KW-1133">Transmembrane helix</keyword>
<feature type="binding site" evidence="12">
    <location>
        <position position="251"/>
    </location>
    <ligand>
        <name>Mg(2+)</name>
        <dbReference type="ChEBI" id="CHEBI:18420"/>
    </ligand>
</feature>
<keyword evidence="2" id="KW-1003">Cell membrane</keyword>
<dbReference type="GO" id="GO:0000287">
    <property type="term" value="F:magnesium ion binding"/>
    <property type="evidence" value="ECO:0007669"/>
    <property type="project" value="InterPro"/>
</dbReference>
<dbReference type="GO" id="GO:0036380">
    <property type="term" value="F:UDP-N-acetylglucosamine-undecaprenyl-phosphate N-acetylglucosaminephosphotransferase activity"/>
    <property type="evidence" value="ECO:0007669"/>
    <property type="project" value="InterPro"/>
</dbReference>
<keyword evidence="10 13" id="KW-0472">Membrane</keyword>
<dbReference type="Pfam" id="PF00953">
    <property type="entry name" value="Glycos_transf_4"/>
    <property type="match status" value="1"/>
</dbReference>
<dbReference type="PANTHER" id="PTHR22926:SF3">
    <property type="entry name" value="UNDECAPRENYL-PHOSPHATE ALPHA-N-ACETYLGLUCOSAMINYL 1-PHOSPHATE TRANSFERASE"/>
    <property type="match status" value="1"/>
</dbReference>
<dbReference type="AlphaFoldDB" id="A0A2S5KII3"/>
<keyword evidence="4" id="KW-0328">Glycosyltransferase</keyword>
<sequence length="390" mass="42724">MGFILYVFWKATQNPRAVAYLNGSCLQLIGYGAASNMEYFLSITVTTLATAFVALLMLRPLSTRLGFVDIPNARTVHHGHVPNIGGLSVYLGMLAPVLFMDVDWQYQGLYILGVSIMVLTGALDDLKELSAKSRLLVQAAVSLLMLVLAQYPVSYLGEFPILGTFNIGGLGYVVGVFAIIGSINAFNMIDGIDGLAGSVALIALAQICLLLFIRGNTDLCLLALIVIVALIPYLILNLGLWPFERKVFMGDAGVMFVGFTIAWLLINATQSPSRYISPISAFWIISLPFMDILEVIRTRLKQGKSPFQADRQHIHHLFLNAGLPAKQALVAVLILATSTSGLGLVLELTGAKEWIMVLLFIILNAAYFHVKPHLGKLFKRWAVHPYPHDH</sequence>
<keyword evidence="11" id="KW-0464">Manganese</keyword>
<protein>
    <submittedName>
        <fullName evidence="14">Undecaprenyl-phosphate alpha-N-acetylglucosaminyl 1-phosphate transferase</fullName>
    </submittedName>
</protein>
<evidence type="ECO:0000313" key="15">
    <source>
        <dbReference type="Proteomes" id="UP000238196"/>
    </source>
</evidence>
<dbReference type="InterPro" id="IPR000715">
    <property type="entry name" value="Glycosyl_transferase_4"/>
</dbReference>
<comment type="cofactor">
    <cofactor evidence="12">
        <name>Mg(2+)</name>
        <dbReference type="ChEBI" id="CHEBI:18420"/>
    </cofactor>
</comment>
<keyword evidence="5 14" id="KW-0808">Transferase</keyword>
<dbReference type="GO" id="GO:0016757">
    <property type="term" value="F:glycosyltransferase activity"/>
    <property type="evidence" value="ECO:0007669"/>
    <property type="project" value="UniProtKB-KW"/>
</dbReference>
<dbReference type="GO" id="GO:0071555">
    <property type="term" value="P:cell wall organization"/>
    <property type="evidence" value="ECO:0007669"/>
    <property type="project" value="TreeGrafter"/>
</dbReference>
<feature type="transmembrane region" description="Helical" evidence="13">
    <location>
        <begin position="317"/>
        <end position="342"/>
    </location>
</feature>